<dbReference type="Proteomes" id="UP000316759">
    <property type="component" value="Unassembled WGS sequence"/>
</dbReference>
<proteinExistence type="predicted"/>
<protein>
    <submittedName>
        <fullName evidence="7">Adrenodoxin mitochondrial</fullName>
    </submittedName>
</protein>
<dbReference type="InterPro" id="IPR012675">
    <property type="entry name" value="Beta-grasp_dom_sf"/>
</dbReference>
<evidence type="ECO:0000256" key="3">
    <source>
        <dbReference type="ARBA" id="ARBA00023004"/>
    </source>
</evidence>
<dbReference type="PRINTS" id="PR00355">
    <property type="entry name" value="ADRENODOXIN"/>
</dbReference>
<keyword evidence="1" id="KW-0001">2Fe-2S</keyword>
<keyword evidence="2" id="KW-0479">Metal-binding</keyword>
<dbReference type="Gene3D" id="3.10.20.30">
    <property type="match status" value="1"/>
</dbReference>
<dbReference type="InterPro" id="IPR001055">
    <property type="entry name" value="Adrenodoxin-like"/>
</dbReference>
<evidence type="ECO:0000256" key="5">
    <source>
        <dbReference type="ARBA" id="ARBA00034078"/>
    </source>
</evidence>
<feature type="domain" description="2Fe-2S ferredoxin-type" evidence="6">
    <location>
        <begin position="32"/>
        <end position="137"/>
    </location>
</feature>
<accession>A0A504YAV6</accession>
<dbReference type="GO" id="GO:0046872">
    <property type="term" value="F:metal ion binding"/>
    <property type="evidence" value="ECO:0007669"/>
    <property type="project" value="UniProtKB-KW"/>
</dbReference>
<dbReference type="PROSITE" id="PS00814">
    <property type="entry name" value="ADX"/>
    <property type="match status" value="1"/>
</dbReference>
<dbReference type="PANTHER" id="PTHR23426">
    <property type="entry name" value="FERREDOXIN/ADRENODOXIN"/>
    <property type="match status" value="1"/>
</dbReference>
<dbReference type="InterPro" id="IPR001041">
    <property type="entry name" value="2Fe-2S_ferredoxin-type"/>
</dbReference>
<comment type="caution">
    <text evidence="7">The sequence shown here is derived from an EMBL/GenBank/DDBJ whole genome shotgun (WGS) entry which is preliminary data.</text>
</comment>
<name>A0A504YAV6_FASGI</name>
<dbReference type="PANTHER" id="PTHR23426:SF76">
    <property type="entry name" value="ADRENODOXIN-LIKE PROTEIN 2, MITOCHONDRIAL"/>
    <property type="match status" value="1"/>
</dbReference>
<dbReference type="Pfam" id="PF00111">
    <property type="entry name" value="Fer2"/>
    <property type="match status" value="1"/>
</dbReference>
<keyword evidence="4" id="KW-0411">Iron-sulfur</keyword>
<evidence type="ECO:0000256" key="2">
    <source>
        <dbReference type="ARBA" id="ARBA00022723"/>
    </source>
</evidence>
<reference evidence="7 8" key="1">
    <citation type="submission" date="2019-04" db="EMBL/GenBank/DDBJ databases">
        <title>Annotation for the trematode Fasciola gigantica.</title>
        <authorList>
            <person name="Choi Y.-J."/>
        </authorList>
    </citation>
    <scope>NUCLEOTIDE SEQUENCE [LARGE SCALE GENOMIC DNA]</scope>
    <source>
        <strain evidence="7">Uganda_cow_1</strain>
    </source>
</reference>
<organism evidence="7 8">
    <name type="scientific">Fasciola gigantica</name>
    <name type="common">Giant liver fluke</name>
    <dbReference type="NCBI Taxonomy" id="46835"/>
    <lineage>
        <taxon>Eukaryota</taxon>
        <taxon>Metazoa</taxon>
        <taxon>Spiralia</taxon>
        <taxon>Lophotrochozoa</taxon>
        <taxon>Platyhelminthes</taxon>
        <taxon>Trematoda</taxon>
        <taxon>Digenea</taxon>
        <taxon>Plagiorchiida</taxon>
        <taxon>Echinostomata</taxon>
        <taxon>Echinostomatoidea</taxon>
        <taxon>Fasciolidae</taxon>
        <taxon>Fasciola</taxon>
    </lineage>
</organism>
<evidence type="ECO:0000259" key="6">
    <source>
        <dbReference type="PROSITE" id="PS51085"/>
    </source>
</evidence>
<evidence type="ECO:0000256" key="4">
    <source>
        <dbReference type="ARBA" id="ARBA00023014"/>
    </source>
</evidence>
<dbReference type="InterPro" id="IPR018298">
    <property type="entry name" value="Adrenodoxin_Fe-S_BS"/>
</dbReference>
<dbReference type="GO" id="GO:0051537">
    <property type="term" value="F:2 iron, 2 sulfur cluster binding"/>
    <property type="evidence" value="ECO:0007669"/>
    <property type="project" value="UniProtKB-KW"/>
</dbReference>
<keyword evidence="8" id="KW-1185">Reference proteome</keyword>
<dbReference type="GO" id="GO:0009055">
    <property type="term" value="F:electron transfer activity"/>
    <property type="evidence" value="ECO:0007669"/>
    <property type="project" value="TreeGrafter"/>
</dbReference>
<gene>
    <name evidence="7" type="ORF">FGIG_05925</name>
</gene>
<dbReference type="GO" id="GO:0140647">
    <property type="term" value="P:P450-containing electron transport chain"/>
    <property type="evidence" value="ECO:0007669"/>
    <property type="project" value="InterPro"/>
</dbReference>
<dbReference type="OrthoDB" id="268593at2759"/>
<evidence type="ECO:0000313" key="8">
    <source>
        <dbReference type="Proteomes" id="UP000316759"/>
    </source>
</evidence>
<keyword evidence="3" id="KW-0408">Iron</keyword>
<dbReference type="EMBL" id="SUNJ01011655">
    <property type="protein sequence ID" value="TPP58722.1"/>
    <property type="molecule type" value="Genomic_DNA"/>
</dbReference>
<dbReference type="STRING" id="46835.A0A504YAV6"/>
<dbReference type="InterPro" id="IPR036010">
    <property type="entry name" value="2Fe-2S_ferredoxin-like_sf"/>
</dbReference>
<dbReference type="SUPFAM" id="SSF54292">
    <property type="entry name" value="2Fe-2S ferredoxin-like"/>
    <property type="match status" value="1"/>
</dbReference>
<evidence type="ECO:0000256" key="1">
    <source>
        <dbReference type="ARBA" id="ARBA00022714"/>
    </source>
</evidence>
<evidence type="ECO:0000313" key="7">
    <source>
        <dbReference type="EMBL" id="TPP58722.1"/>
    </source>
</evidence>
<dbReference type="GO" id="GO:0005739">
    <property type="term" value="C:mitochondrion"/>
    <property type="evidence" value="ECO:0007669"/>
    <property type="project" value="TreeGrafter"/>
</dbReference>
<comment type="cofactor">
    <cofactor evidence="5">
        <name>[2Fe-2S] cluster</name>
        <dbReference type="ChEBI" id="CHEBI:190135"/>
    </cofactor>
</comment>
<sequence length="142" mass="15981">MCAALCLMRNLGRPYRYFYRRFTAKPQKKSRVVINFLWKNGKKQSVNANVGDTLLDVVLDNDVDIDGFGACEGTLACSTCHLIFSRRDFKTLTKPMSEEEEDMLDLAFGATETSRLGCQVVVTENMNNIEITVPEGMLDARS</sequence>
<dbReference type="AlphaFoldDB" id="A0A504YAV6"/>
<dbReference type="PROSITE" id="PS51085">
    <property type="entry name" value="2FE2S_FER_2"/>
    <property type="match status" value="1"/>
</dbReference>